<comment type="caution">
    <text evidence="3">The sequence shown here is derived from an EMBL/GenBank/DDBJ whole genome shotgun (WGS) entry which is preliminary data.</text>
</comment>
<name>A0AAX6HR14_IRIPA</name>
<reference evidence="3" key="1">
    <citation type="journal article" date="2023" name="GigaByte">
        <title>Genome assembly of the bearded iris, Iris pallida Lam.</title>
        <authorList>
            <person name="Bruccoleri R.E."/>
            <person name="Oakeley E.J."/>
            <person name="Faust A.M.E."/>
            <person name="Altorfer M."/>
            <person name="Dessus-Babus S."/>
            <person name="Burckhardt D."/>
            <person name="Oertli M."/>
            <person name="Naumann U."/>
            <person name="Petersen F."/>
            <person name="Wong J."/>
        </authorList>
    </citation>
    <scope>NUCLEOTIDE SEQUENCE</scope>
    <source>
        <strain evidence="3">GSM-AAB239-AS_SAM_17_03QT</strain>
    </source>
</reference>
<feature type="repeat" description="PPR" evidence="2">
    <location>
        <begin position="392"/>
        <end position="426"/>
    </location>
</feature>
<dbReference type="Pfam" id="PF01535">
    <property type="entry name" value="PPR"/>
    <property type="match status" value="3"/>
</dbReference>
<feature type="repeat" description="PPR" evidence="2">
    <location>
        <begin position="530"/>
        <end position="564"/>
    </location>
</feature>
<dbReference type="PANTHER" id="PTHR47926">
    <property type="entry name" value="PENTATRICOPEPTIDE REPEAT-CONTAINING PROTEIN"/>
    <property type="match status" value="1"/>
</dbReference>
<sequence>MSSQNATKICQFRNIPAHQLFDKIPTPISSIILSIGNLGSNELNHCVHAVAIKLGYESDASVATALVGFYSSVNKLGSAKRAYDSAPTKDLILCSSLVSAFCKNARFVEAIDTFRSMRDLNICPNGVSLLSPLTACANSRALLCGKQIHGFAVAKGCCSDARVQNSILDMYLKCGELDVAMLVFDGINAKDGISWKNMILGLIASGQPVKAVLLFSRMRSCMVEVDEMILRNVIGAWSQVGDLKFGFGLHCLVIKSGLSVSVPIGTSLLKMYAEFREVETAQALFNQLAYRDHIAWSAIISVYSQRMPVLALELFMQMESAKIEANEITLVSLLQACSSMEAQELGRSVHARTLRLYYDSNMFINSALIDFYCKIGRLRQGEILFGKLQHRDVVCWSSMIKGYGINGQGEQAIKTFTSMLDHGLMPNEVVFVSLLSACAHCGLLDEGWKWFYSMEEKFDISPTLTHYTCIVDMLGRLGDLGRAVEFIQRMPMEPDMFVWNALLSWFRTAHDNIKIAEIAVEELMRLDPNNPTYYVTLANIYSKLGQWEDAEGVRLLMEDRGLRKITGYSMV</sequence>
<dbReference type="Pfam" id="PF20431">
    <property type="entry name" value="E_motif"/>
    <property type="match status" value="1"/>
</dbReference>
<evidence type="ECO:0000313" key="4">
    <source>
        <dbReference type="Proteomes" id="UP001140949"/>
    </source>
</evidence>
<dbReference type="InterPro" id="IPR011990">
    <property type="entry name" value="TPR-like_helical_dom_sf"/>
</dbReference>
<dbReference type="PANTHER" id="PTHR47926:SF425">
    <property type="entry name" value="REPEAT (TPR)-LIKE SUPERFAMILY PROTEIN, PUTATIVE-RELATED"/>
    <property type="match status" value="1"/>
</dbReference>
<dbReference type="SUPFAM" id="SSF48452">
    <property type="entry name" value="TPR-like"/>
    <property type="match status" value="1"/>
</dbReference>
<dbReference type="GO" id="GO:0009451">
    <property type="term" value="P:RNA modification"/>
    <property type="evidence" value="ECO:0007669"/>
    <property type="project" value="InterPro"/>
</dbReference>
<dbReference type="AlphaFoldDB" id="A0AAX6HR14"/>
<dbReference type="EMBL" id="JANAVB010007200">
    <property type="protein sequence ID" value="KAJ6843272.1"/>
    <property type="molecule type" value="Genomic_DNA"/>
</dbReference>
<keyword evidence="4" id="KW-1185">Reference proteome</keyword>
<reference evidence="3" key="2">
    <citation type="submission" date="2023-04" db="EMBL/GenBank/DDBJ databases">
        <authorList>
            <person name="Bruccoleri R.E."/>
            <person name="Oakeley E.J."/>
            <person name="Faust A.-M."/>
            <person name="Dessus-Babus S."/>
            <person name="Altorfer M."/>
            <person name="Burckhardt D."/>
            <person name="Oertli M."/>
            <person name="Naumann U."/>
            <person name="Petersen F."/>
            <person name="Wong J."/>
        </authorList>
    </citation>
    <scope>NUCLEOTIDE SEQUENCE</scope>
    <source>
        <strain evidence="3">GSM-AAB239-AS_SAM_17_03QT</strain>
        <tissue evidence="3">Leaf</tissue>
    </source>
</reference>
<evidence type="ECO:0000256" key="2">
    <source>
        <dbReference type="PROSITE-ProRule" id="PRU00708"/>
    </source>
</evidence>
<dbReference type="InterPro" id="IPR002885">
    <property type="entry name" value="PPR_rpt"/>
</dbReference>
<proteinExistence type="predicted"/>
<feature type="repeat" description="PPR" evidence="2">
    <location>
        <begin position="427"/>
        <end position="457"/>
    </location>
</feature>
<feature type="repeat" description="PPR" evidence="2">
    <location>
        <begin position="90"/>
        <end position="124"/>
    </location>
</feature>
<dbReference type="InterPro" id="IPR046960">
    <property type="entry name" value="PPR_At4g14850-like_plant"/>
</dbReference>
<dbReference type="Gene3D" id="1.25.40.10">
    <property type="entry name" value="Tetratricopeptide repeat domain"/>
    <property type="match status" value="5"/>
</dbReference>
<dbReference type="FunFam" id="1.25.40.10:FF:000090">
    <property type="entry name" value="Pentatricopeptide repeat-containing protein, chloroplastic"/>
    <property type="match status" value="1"/>
</dbReference>
<dbReference type="InterPro" id="IPR046848">
    <property type="entry name" value="E_motif"/>
</dbReference>
<dbReference type="Proteomes" id="UP001140949">
    <property type="component" value="Unassembled WGS sequence"/>
</dbReference>
<dbReference type="Pfam" id="PF13041">
    <property type="entry name" value="PPR_2"/>
    <property type="match status" value="1"/>
</dbReference>
<gene>
    <name evidence="3" type="ORF">M6B38_297135</name>
</gene>
<accession>A0AAX6HR14</accession>
<dbReference type="NCBIfam" id="TIGR00756">
    <property type="entry name" value="PPR"/>
    <property type="match status" value="3"/>
</dbReference>
<dbReference type="PROSITE" id="PS51375">
    <property type="entry name" value="PPR"/>
    <property type="match status" value="4"/>
</dbReference>
<keyword evidence="1" id="KW-0677">Repeat</keyword>
<dbReference type="GO" id="GO:0003723">
    <property type="term" value="F:RNA binding"/>
    <property type="evidence" value="ECO:0007669"/>
    <property type="project" value="InterPro"/>
</dbReference>
<evidence type="ECO:0000313" key="3">
    <source>
        <dbReference type="EMBL" id="KAJ6843272.1"/>
    </source>
</evidence>
<organism evidence="3 4">
    <name type="scientific">Iris pallida</name>
    <name type="common">Sweet iris</name>
    <dbReference type="NCBI Taxonomy" id="29817"/>
    <lineage>
        <taxon>Eukaryota</taxon>
        <taxon>Viridiplantae</taxon>
        <taxon>Streptophyta</taxon>
        <taxon>Embryophyta</taxon>
        <taxon>Tracheophyta</taxon>
        <taxon>Spermatophyta</taxon>
        <taxon>Magnoliopsida</taxon>
        <taxon>Liliopsida</taxon>
        <taxon>Asparagales</taxon>
        <taxon>Iridaceae</taxon>
        <taxon>Iridoideae</taxon>
        <taxon>Irideae</taxon>
        <taxon>Iris</taxon>
    </lineage>
</organism>
<protein>
    <submittedName>
        <fullName evidence="3">Pentatricopeptide repeat-containing protein, chloroplastic</fullName>
    </submittedName>
</protein>
<evidence type="ECO:0000256" key="1">
    <source>
        <dbReference type="ARBA" id="ARBA00022737"/>
    </source>
</evidence>